<organism evidence="1 2">
    <name type="scientific">Oryza sativa subsp. japonica</name>
    <name type="common">Rice</name>
    <dbReference type="NCBI Taxonomy" id="39947"/>
    <lineage>
        <taxon>Eukaryota</taxon>
        <taxon>Viridiplantae</taxon>
        <taxon>Streptophyta</taxon>
        <taxon>Embryophyta</taxon>
        <taxon>Tracheophyta</taxon>
        <taxon>Spermatophyta</taxon>
        <taxon>Magnoliopsida</taxon>
        <taxon>Liliopsida</taxon>
        <taxon>Poales</taxon>
        <taxon>Poaceae</taxon>
        <taxon>BOP clade</taxon>
        <taxon>Oryzoideae</taxon>
        <taxon>Oryzeae</taxon>
        <taxon>Oryzinae</taxon>
        <taxon>Oryza</taxon>
        <taxon>Oryza sativa</taxon>
    </lineage>
</organism>
<reference evidence="2" key="2">
    <citation type="journal article" date="2008" name="Nucleic Acids Res.">
        <title>The rice annotation project database (RAP-DB): 2008 update.</title>
        <authorList>
            <consortium name="The rice annotation project (RAP)"/>
        </authorList>
    </citation>
    <scope>GENOME REANNOTATION</scope>
    <source>
        <strain evidence="2">cv. Nipponbare</strain>
    </source>
</reference>
<sequence length="208" mass="22964">MGEYCSNAPCKWLPDLGKGGAHGTNAHNMFDGMPSQPEMSKEDQRISDPIPINSTMNKEEKWLDDALDWILEKSKAFEEMIVAIRATTAIIKATWELGDRKDMDQAPYIVTKDLPKVTPTKCSTLCSSSDIKPDLIVDVVLTCATTAVASREFVLADGTIDTINISTPVVPKRCTPSVRPSGEFLIKNSHRHKAGYTNAQHVFVEMPQ</sequence>
<dbReference type="EMBL" id="AP003846">
    <property type="protein sequence ID" value="BAC79631.1"/>
    <property type="molecule type" value="Genomic_DNA"/>
</dbReference>
<dbReference type="AlphaFoldDB" id="Q7XIN5"/>
<reference evidence="2" key="1">
    <citation type="journal article" date="2005" name="Nature">
        <title>The map-based sequence of the rice genome.</title>
        <authorList>
            <consortium name="International rice genome sequencing project (IRGSP)"/>
            <person name="Matsumoto T."/>
            <person name="Wu J."/>
            <person name="Kanamori H."/>
            <person name="Katayose Y."/>
            <person name="Fujisawa M."/>
            <person name="Namiki N."/>
            <person name="Mizuno H."/>
            <person name="Yamamoto K."/>
            <person name="Antonio B.A."/>
            <person name="Baba T."/>
            <person name="Sakata K."/>
            <person name="Nagamura Y."/>
            <person name="Aoki H."/>
            <person name="Arikawa K."/>
            <person name="Arita K."/>
            <person name="Bito T."/>
            <person name="Chiden Y."/>
            <person name="Fujitsuka N."/>
            <person name="Fukunaka R."/>
            <person name="Hamada M."/>
            <person name="Harada C."/>
            <person name="Hayashi A."/>
            <person name="Hijishita S."/>
            <person name="Honda M."/>
            <person name="Hosokawa S."/>
            <person name="Ichikawa Y."/>
            <person name="Idonuma A."/>
            <person name="Iijima M."/>
            <person name="Ikeda M."/>
            <person name="Ikeno M."/>
            <person name="Ito K."/>
            <person name="Ito S."/>
            <person name="Ito T."/>
            <person name="Ito Y."/>
            <person name="Ito Y."/>
            <person name="Iwabuchi A."/>
            <person name="Kamiya K."/>
            <person name="Karasawa W."/>
            <person name="Kurita K."/>
            <person name="Katagiri S."/>
            <person name="Kikuta A."/>
            <person name="Kobayashi H."/>
            <person name="Kobayashi N."/>
            <person name="Machita K."/>
            <person name="Maehara T."/>
            <person name="Masukawa M."/>
            <person name="Mizubayashi T."/>
            <person name="Mukai Y."/>
            <person name="Nagasaki H."/>
            <person name="Nagata Y."/>
            <person name="Naito S."/>
            <person name="Nakashima M."/>
            <person name="Nakama Y."/>
            <person name="Nakamichi Y."/>
            <person name="Nakamura M."/>
            <person name="Meguro A."/>
            <person name="Negishi M."/>
            <person name="Ohta I."/>
            <person name="Ohta T."/>
            <person name="Okamoto M."/>
            <person name="Ono N."/>
            <person name="Saji S."/>
            <person name="Sakaguchi M."/>
            <person name="Sakai K."/>
            <person name="Shibata M."/>
            <person name="Shimokawa T."/>
            <person name="Song J."/>
            <person name="Takazaki Y."/>
            <person name="Terasawa K."/>
            <person name="Tsugane M."/>
            <person name="Tsuji K."/>
            <person name="Ueda S."/>
            <person name="Waki K."/>
            <person name="Yamagata H."/>
            <person name="Yamamoto M."/>
            <person name="Yamamoto S."/>
            <person name="Yamane H."/>
            <person name="Yoshiki S."/>
            <person name="Yoshihara R."/>
            <person name="Yukawa K."/>
            <person name="Zhong H."/>
            <person name="Yano M."/>
            <person name="Yuan Q."/>
            <person name="Ouyang S."/>
            <person name="Liu J."/>
            <person name="Jones K.M."/>
            <person name="Gansberger K."/>
            <person name="Moffat K."/>
            <person name="Hill J."/>
            <person name="Bera J."/>
            <person name="Fadrosh D."/>
            <person name="Jin S."/>
            <person name="Johri S."/>
            <person name="Kim M."/>
            <person name="Overton L."/>
            <person name="Reardon M."/>
            <person name="Tsitrin T."/>
            <person name="Vuong H."/>
            <person name="Weaver B."/>
            <person name="Ciecko A."/>
            <person name="Tallon L."/>
            <person name="Jackson J."/>
            <person name="Pai G."/>
            <person name="Aken S.V."/>
            <person name="Utterback T."/>
            <person name="Reidmuller S."/>
            <person name="Feldblyum T."/>
            <person name="Hsiao J."/>
            <person name="Zismann V."/>
            <person name="Iobst S."/>
            <person name="de Vazeille A.R."/>
            <person name="Buell C.R."/>
            <person name="Ying K."/>
            <person name="Li Y."/>
            <person name="Lu T."/>
            <person name="Huang Y."/>
            <person name="Zhao Q."/>
            <person name="Feng Q."/>
            <person name="Zhang L."/>
            <person name="Zhu J."/>
            <person name="Weng Q."/>
            <person name="Mu J."/>
            <person name="Lu Y."/>
            <person name="Fan D."/>
            <person name="Liu Y."/>
            <person name="Guan J."/>
            <person name="Zhang Y."/>
            <person name="Yu S."/>
            <person name="Liu X."/>
            <person name="Zhang Y."/>
            <person name="Hong G."/>
            <person name="Han B."/>
            <person name="Choisne N."/>
            <person name="Demange N."/>
            <person name="Orjeda G."/>
            <person name="Samain S."/>
            <person name="Cattolico L."/>
            <person name="Pelletier E."/>
            <person name="Couloux A."/>
            <person name="Segurens B."/>
            <person name="Wincker P."/>
            <person name="D'Hont A."/>
            <person name="Scarpelli C."/>
            <person name="Weissenbach J."/>
            <person name="Salanoubat M."/>
            <person name="Quetier F."/>
            <person name="Yu Y."/>
            <person name="Kim H.R."/>
            <person name="Rambo T."/>
            <person name="Currie J."/>
            <person name="Collura K."/>
            <person name="Luo M."/>
            <person name="Yang T."/>
            <person name="Ammiraju J.S.S."/>
            <person name="Engler F."/>
            <person name="Soderlund C."/>
            <person name="Wing R.A."/>
            <person name="Palmer L.E."/>
            <person name="de la Bastide M."/>
            <person name="Spiegel L."/>
            <person name="Nascimento L."/>
            <person name="Zutavern T."/>
            <person name="O'Shaughnessy A."/>
            <person name="Dike S."/>
            <person name="Dedhia N."/>
            <person name="Preston R."/>
            <person name="Balija V."/>
            <person name="McCombie W.R."/>
            <person name="Chow T."/>
            <person name="Chen H."/>
            <person name="Chung M."/>
            <person name="Chen C."/>
            <person name="Shaw J."/>
            <person name="Wu H."/>
            <person name="Hsiao K."/>
            <person name="Chao Y."/>
            <person name="Chu M."/>
            <person name="Cheng C."/>
            <person name="Hour A."/>
            <person name="Lee P."/>
            <person name="Lin S."/>
            <person name="Lin Y."/>
            <person name="Liou J."/>
            <person name="Liu S."/>
            <person name="Hsing Y."/>
            <person name="Raghuvanshi S."/>
            <person name="Mohanty A."/>
            <person name="Bharti A.K."/>
            <person name="Gaur A."/>
            <person name="Gupta V."/>
            <person name="Kumar D."/>
            <person name="Ravi V."/>
            <person name="Vij S."/>
            <person name="Kapur A."/>
            <person name="Khurana P."/>
            <person name="Khurana P."/>
            <person name="Khurana J.P."/>
            <person name="Tyagi A.K."/>
            <person name="Gaikwad K."/>
            <person name="Singh A."/>
            <person name="Dalal V."/>
            <person name="Srivastava S."/>
            <person name="Dixit A."/>
            <person name="Pal A.K."/>
            <person name="Ghazi I.A."/>
            <person name="Yadav M."/>
            <person name="Pandit A."/>
            <person name="Bhargava A."/>
            <person name="Sureshbabu K."/>
            <person name="Batra K."/>
            <person name="Sharma T.R."/>
            <person name="Mohapatra T."/>
            <person name="Singh N.K."/>
            <person name="Messing J."/>
            <person name="Nelson A.B."/>
            <person name="Fuks G."/>
            <person name="Kavchok S."/>
            <person name="Keizer G."/>
            <person name="Linton E."/>
            <person name="Llaca V."/>
            <person name="Song R."/>
            <person name="Tanyolac B."/>
            <person name="Young S."/>
            <person name="Ho-Il K."/>
            <person name="Hahn J.H."/>
            <person name="Sangsakoo G."/>
            <person name="Vanavichit A."/>
            <person name="de Mattos Luiz.A.T."/>
            <person name="Zimmer P.D."/>
            <person name="Malone G."/>
            <person name="Dellagostin O."/>
            <person name="de Oliveira A.C."/>
            <person name="Bevan M."/>
            <person name="Bancroft I."/>
            <person name="Minx P."/>
            <person name="Cordum H."/>
            <person name="Wilson R."/>
            <person name="Cheng Z."/>
            <person name="Jin W."/>
            <person name="Jiang J."/>
            <person name="Leong S.A."/>
            <person name="Iwama H."/>
            <person name="Gojobori T."/>
            <person name="Itoh T."/>
            <person name="Niimura Y."/>
            <person name="Fujii Y."/>
            <person name="Habara T."/>
            <person name="Sakai H."/>
            <person name="Sato Y."/>
            <person name="Wilson G."/>
            <person name="Kumar K."/>
            <person name="McCouch S."/>
            <person name="Juretic N."/>
            <person name="Hoen D."/>
            <person name="Wright S."/>
            <person name="Bruskiewich R."/>
            <person name="Bureau T."/>
            <person name="Miyao A."/>
            <person name="Hirochika H."/>
            <person name="Nishikawa T."/>
            <person name="Kadowaki K."/>
            <person name="Sugiura M."/>
            <person name="Burr B."/>
            <person name="Sasaki T."/>
        </authorList>
    </citation>
    <scope>NUCLEOTIDE SEQUENCE [LARGE SCALE GENOMIC DNA]</scope>
    <source>
        <strain evidence="2">cv. Nipponbare</strain>
    </source>
</reference>
<accession>Q7XIN5</accession>
<proteinExistence type="predicted"/>
<evidence type="ECO:0000313" key="1">
    <source>
        <dbReference type="EMBL" id="BAC79631.1"/>
    </source>
</evidence>
<gene>
    <name evidence="1" type="primary">OJ1710_H11.124</name>
</gene>
<evidence type="ECO:0000313" key="2">
    <source>
        <dbReference type="Proteomes" id="UP000000763"/>
    </source>
</evidence>
<protein>
    <submittedName>
        <fullName evidence="1">Uncharacterized protein</fullName>
    </submittedName>
</protein>
<name>Q7XIN5_ORYSJ</name>
<dbReference type="Proteomes" id="UP000000763">
    <property type="component" value="Chromosome 7"/>
</dbReference>